<dbReference type="GeneID" id="113874390"/>
<keyword evidence="2" id="KW-1185">Reference proteome</keyword>
<feature type="region of interest" description="Disordered" evidence="1">
    <location>
        <begin position="1"/>
        <end position="27"/>
    </location>
</feature>
<feature type="compositionally biased region" description="Basic and acidic residues" evidence="1">
    <location>
        <begin position="64"/>
        <end position="95"/>
    </location>
</feature>
<proteinExistence type="predicted"/>
<accession>A0A8B8MKI6</accession>
<protein>
    <submittedName>
        <fullName evidence="3">Uncharacterized protein LOC113874390</fullName>
    </submittedName>
</protein>
<reference evidence="2" key="1">
    <citation type="journal article" date="2019" name="Toxins">
        <title>Detection of Abrin-Like and Prepropulchellin-Like Toxin Genes and Transcripts Using Whole Genome Sequencing and Full-Length Transcript Sequencing of Abrus precatorius.</title>
        <authorList>
            <person name="Hovde B.T."/>
            <person name="Daligault H.E."/>
            <person name="Hanschen E.R."/>
            <person name="Kunde Y.A."/>
            <person name="Johnson M.B."/>
            <person name="Starkenburg S.R."/>
            <person name="Johnson S.L."/>
        </authorList>
    </citation>
    <scope>NUCLEOTIDE SEQUENCE [LARGE SCALE GENOMIC DNA]</scope>
</reference>
<dbReference type="PANTHER" id="PTHR33240">
    <property type="entry name" value="OS08G0508500 PROTEIN"/>
    <property type="match status" value="1"/>
</dbReference>
<dbReference type="OrthoDB" id="1739701at2759"/>
<evidence type="ECO:0000313" key="3">
    <source>
        <dbReference type="RefSeq" id="XP_027368413.1"/>
    </source>
</evidence>
<gene>
    <name evidence="3" type="primary">LOC113874390</name>
</gene>
<feature type="region of interest" description="Disordered" evidence="1">
    <location>
        <begin position="52"/>
        <end position="95"/>
    </location>
</feature>
<evidence type="ECO:0000256" key="1">
    <source>
        <dbReference type="SAM" id="MobiDB-lite"/>
    </source>
</evidence>
<dbReference type="PANTHER" id="PTHR33240:SF15">
    <property type="entry name" value="GAG-PRO-LIKE PROTEIN"/>
    <property type="match status" value="1"/>
</dbReference>
<organism evidence="2 3">
    <name type="scientific">Abrus precatorius</name>
    <name type="common">Indian licorice</name>
    <name type="synonym">Glycine abrus</name>
    <dbReference type="NCBI Taxonomy" id="3816"/>
    <lineage>
        <taxon>Eukaryota</taxon>
        <taxon>Viridiplantae</taxon>
        <taxon>Streptophyta</taxon>
        <taxon>Embryophyta</taxon>
        <taxon>Tracheophyta</taxon>
        <taxon>Spermatophyta</taxon>
        <taxon>Magnoliopsida</taxon>
        <taxon>eudicotyledons</taxon>
        <taxon>Gunneridae</taxon>
        <taxon>Pentapetalae</taxon>
        <taxon>rosids</taxon>
        <taxon>fabids</taxon>
        <taxon>Fabales</taxon>
        <taxon>Fabaceae</taxon>
        <taxon>Papilionoideae</taxon>
        <taxon>50 kb inversion clade</taxon>
        <taxon>NPAAA clade</taxon>
        <taxon>indigoferoid/millettioid clade</taxon>
        <taxon>Abreae</taxon>
        <taxon>Abrus</taxon>
    </lineage>
</organism>
<name>A0A8B8MKI6_ABRPR</name>
<evidence type="ECO:0000313" key="2">
    <source>
        <dbReference type="Proteomes" id="UP000694853"/>
    </source>
</evidence>
<dbReference type="KEGG" id="aprc:113874390"/>
<dbReference type="AlphaFoldDB" id="A0A8B8MKI6"/>
<dbReference type="CDD" id="cd00303">
    <property type="entry name" value="retropepsin_like"/>
    <property type="match status" value="1"/>
</dbReference>
<feature type="compositionally biased region" description="Polar residues" evidence="1">
    <location>
        <begin position="1"/>
        <end position="11"/>
    </location>
</feature>
<reference evidence="3" key="2">
    <citation type="submission" date="2025-08" db="UniProtKB">
        <authorList>
            <consortium name="RefSeq"/>
        </authorList>
    </citation>
    <scope>IDENTIFICATION</scope>
    <source>
        <tissue evidence="3">Young leaves</tissue>
    </source>
</reference>
<sequence>MPRRANTPSQADKSKACRYHQNRGHTTEECTTLKDKIEELIKEGHLKDFVQTSLVGQSNRRRDRNLESSRRYDNRHERQRSRSREPPTRRYDEREKYPKRVINTIAGGFAGGGHTHSARKRHLRQVRSINNISLGSGIRIPPITFTDEDFQGVDPVQDDPMGSSADILYWNTIKQLGIPEEKLKEYREPLVDFSGERVKTRGCIDLYTSFGSEHEGKRIKVTYLVVHANTSYNILLGRPSLNKLKAIVSTPHLAMKFPSERGRIITVHADQKTARECYFASLRLKPFHGSNRDVNIVSPRFGEELDVELDPRMDEGYRVEPSENKQPF</sequence>
<dbReference type="Proteomes" id="UP000694853">
    <property type="component" value="Unplaced"/>
</dbReference>
<dbReference type="RefSeq" id="XP_027368413.1">
    <property type="nucleotide sequence ID" value="XM_027512612.1"/>
</dbReference>